<dbReference type="Proteomes" id="UP000828390">
    <property type="component" value="Unassembled WGS sequence"/>
</dbReference>
<sequence length="89" mass="9528">MGAAFKNTWPDQELSLLGPDLECSARRLNYLRATRSSAVSSTTANIPARGSRARVRALRACTRNAGKRASRPGMTRAQSVSATPCPPVL</sequence>
<name>A0A9D4KU86_DREPO</name>
<reference evidence="2" key="2">
    <citation type="submission" date="2020-11" db="EMBL/GenBank/DDBJ databases">
        <authorList>
            <person name="McCartney M.A."/>
            <person name="Auch B."/>
            <person name="Kono T."/>
            <person name="Mallez S."/>
            <person name="Becker A."/>
            <person name="Gohl D.M."/>
            <person name="Silverstein K.A.T."/>
            <person name="Koren S."/>
            <person name="Bechman K.B."/>
            <person name="Herman A."/>
            <person name="Abrahante J.E."/>
            <person name="Garbe J."/>
        </authorList>
    </citation>
    <scope>NUCLEOTIDE SEQUENCE</scope>
    <source>
        <strain evidence="2">Duluth1</strain>
        <tissue evidence="2">Whole animal</tissue>
    </source>
</reference>
<keyword evidence="3" id="KW-1185">Reference proteome</keyword>
<comment type="caution">
    <text evidence="2">The sequence shown here is derived from an EMBL/GenBank/DDBJ whole genome shotgun (WGS) entry which is preliminary data.</text>
</comment>
<evidence type="ECO:0000256" key="1">
    <source>
        <dbReference type="SAM" id="MobiDB-lite"/>
    </source>
</evidence>
<proteinExistence type="predicted"/>
<accession>A0A9D4KU86</accession>
<reference evidence="2" key="1">
    <citation type="journal article" date="2019" name="bioRxiv">
        <title>The Genome of the Zebra Mussel, Dreissena polymorpha: A Resource for Invasive Species Research.</title>
        <authorList>
            <person name="McCartney M.A."/>
            <person name="Auch B."/>
            <person name="Kono T."/>
            <person name="Mallez S."/>
            <person name="Zhang Y."/>
            <person name="Obille A."/>
            <person name="Becker A."/>
            <person name="Abrahante J.E."/>
            <person name="Garbe J."/>
            <person name="Badalamenti J.P."/>
            <person name="Herman A."/>
            <person name="Mangelson H."/>
            <person name="Liachko I."/>
            <person name="Sullivan S."/>
            <person name="Sone E.D."/>
            <person name="Koren S."/>
            <person name="Silverstein K.A.T."/>
            <person name="Beckman K.B."/>
            <person name="Gohl D.M."/>
        </authorList>
    </citation>
    <scope>NUCLEOTIDE SEQUENCE</scope>
    <source>
        <strain evidence="2">Duluth1</strain>
        <tissue evidence="2">Whole animal</tissue>
    </source>
</reference>
<evidence type="ECO:0000313" key="2">
    <source>
        <dbReference type="EMBL" id="KAH3845991.1"/>
    </source>
</evidence>
<protein>
    <submittedName>
        <fullName evidence="2">Uncharacterized protein</fullName>
    </submittedName>
</protein>
<dbReference type="EMBL" id="JAIWYP010000003">
    <property type="protein sequence ID" value="KAH3845991.1"/>
    <property type="molecule type" value="Genomic_DNA"/>
</dbReference>
<gene>
    <name evidence="2" type="ORF">DPMN_088286</name>
</gene>
<dbReference type="AlphaFoldDB" id="A0A9D4KU86"/>
<evidence type="ECO:0000313" key="3">
    <source>
        <dbReference type="Proteomes" id="UP000828390"/>
    </source>
</evidence>
<organism evidence="2 3">
    <name type="scientific">Dreissena polymorpha</name>
    <name type="common">Zebra mussel</name>
    <name type="synonym">Mytilus polymorpha</name>
    <dbReference type="NCBI Taxonomy" id="45954"/>
    <lineage>
        <taxon>Eukaryota</taxon>
        <taxon>Metazoa</taxon>
        <taxon>Spiralia</taxon>
        <taxon>Lophotrochozoa</taxon>
        <taxon>Mollusca</taxon>
        <taxon>Bivalvia</taxon>
        <taxon>Autobranchia</taxon>
        <taxon>Heteroconchia</taxon>
        <taxon>Euheterodonta</taxon>
        <taxon>Imparidentia</taxon>
        <taxon>Neoheterodontei</taxon>
        <taxon>Myida</taxon>
        <taxon>Dreissenoidea</taxon>
        <taxon>Dreissenidae</taxon>
        <taxon>Dreissena</taxon>
    </lineage>
</organism>
<feature type="region of interest" description="Disordered" evidence="1">
    <location>
        <begin position="63"/>
        <end position="89"/>
    </location>
</feature>